<dbReference type="Pfam" id="PF00724">
    <property type="entry name" value="Oxidored_FMN"/>
    <property type="match status" value="1"/>
</dbReference>
<evidence type="ECO:0000313" key="7">
    <source>
        <dbReference type="EMBL" id="GEM69087.1"/>
    </source>
</evidence>
<comment type="caution">
    <text evidence="7">The sequence shown here is derived from an EMBL/GenBank/DDBJ whole genome shotgun (WGS) entry which is preliminary data.</text>
</comment>
<evidence type="ECO:0000256" key="3">
    <source>
        <dbReference type="ARBA" id="ARBA00022643"/>
    </source>
</evidence>
<keyword evidence="3" id="KW-0288">FMN</keyword>
<accession>A0ABQ0W551</accession>
<evidence type="ECO:0000313" key="8">
    <source>
        <dbReference type="Proteomes" id="UP000321676"/>
    </source>
</evidence>
<evidence type="ECO:0000256" key="5">
    <source>
        <dbReference type="ARBA" id="ARBA00023002"/>
    </source>
</evidence>
<evidence type="ECO:0000256" key="4">
    <source>
        <dbReference type="ARBA" id="ARBA00022857"/>
    </source>
</evidence>
<keyword evidence="4" id="KW-0521">NADP</keyword>
<dbReference type="InterPro" id="IPR001155">
    <property type="entry name" value="OxRdtase_FMN_N"/>
</dbReference>
<dbReference type="InterPro" id="IPR044152">
    <property type="entry name" value="YqjM-like"/>
</dbReference>
<reference evidence="7 8" key="1">
    <citation type="submission" date="2019-07" db="EMBL/GenBank/DDBJ databases">
        <title>Whole genome shotgun sequence of Sphingobacterium mizutaii NBRC 14946.</title>
        <authorList>
            <person name="Hosoyama A."/>
            <person name="Uohara A."/>
            <person name="Ohji S."/>
            <person name="Ichikawa N."/>
        </authorList>
    </citation>
    <scope>NUCLEOTIDE SEQUENCE [LARGE SCALE GENOMIC DNA]</scope>
    <source>
        <strain evidence="7 8">NBRC 14946</strain>
    </source>
</reference>
<dbReference type="InterPro" id="IPR013785">
    <property type="entry name" value="Aldolase_TIM"/>
</dbReference>
<gene>
    <name evidence="7" type="ORF">SMI01S_26930</name>
</gene>
<dbReference type="CDD" id="cd02932">
    <property type="entry name" value="OYE_YqiM_FMN"/>
    <property type="match status" value="1"/>
</dbReference>
<dbReference type="PANTHER" id="PTHR43303:SF4">
    <property type="entry name" value="NADPH DEHYDROGENASE C23G7.10C-RELATED"/>
    <property type="match status" value="1"/>
</dbReference>
<comment type="cofactor">
    <cofactor evidence="1">
        <name>FMN</name>
        <dbReference type="ChEBI" id="CHEBI:58210"/>
    </cofactor>
</comment>
<sequence length="375" mass="41583">MICTFKDRSNLLNPEKQMTSPSLFSPLKLSQLELKNRVVVSPMCQYSAVDGFANDWHLVHLGQFAIGRAGAVIQEATAVSPEGRISYGDLGIWKDEHITKYKQITSFIKGQGSQVGIQLAHAGRKASTDLPWISRKQFLPNEEHGWQTVAPSPIAYHEKEHPPIGLNKSEIQDIIQQFKAAAARAVEAGYQIIEIHAAHGYLIHQFLSPLVNLRDDEYGGSFENRIRLLLEIVDSIQSVLNSEHSLWVRLSATDWAEGGWDIEETIQLIHILKEKAVEVADISSGGAVSFQKIPVGPGYQVPFADQVKQETGITTGAVGLITSAKQAQDILDRGAADLILLGREFLRHPHLVYGWAQELGVDLNWAPQYARAKME</sequence>
<evidence type="ECO:0000259" key="6">
    <source>
        <dbReference type="Pfam" id="PF00724"/>
    </source>
</evidence>
<dbReference type="EMBL" id="BJXH01000029">
    <property type="protein sequence ID" value="GEM69087.1"/>
    <property type="molecule type" value="Genomic_DNA"/>
</dbReference>
<keyword evidence="5" id="KW-0560">Oxidoreductase</keyword>
<dbReference type="SUPFAM" id="SSF51395">
    <property type="entry name" value="FMN-linked oxidoreductases"/>
    <property type="match status" value="1"/>
</dbReference>
<keyword evidence="2" id="KW-0285">Flavoprotein</keyword>
<feature type="domain" description="NADH:flavin oxidoreductase/NADH oxidase N-terminal" evidence="6">
    <location>
        <begin position="22"/>
        <end position="353"/>
    </location>
</feature>
<organism evidence="7 8">
    <name type="scientific">Sphingobacterium mizutaii NBRC 14946 = DSM 11724</name>
    <dbReference type="NCBI Taxonomy" id="1220576"/>
    <lineage>
        <taxon>Bacteria</taxon>
        <taxon>Pseudomonadati</taxon>
        <taxon>Bacteroidota</taxon>
        <taxon>Sphingobacteriia</taxon>
        <taxon>Sphingobacteriales</taxon>
        <taxon>Sphingobacteriaceae</taxon>
        <taxon>Sphingobacterium</taxon>
    </lineage>
</organism>
<proteinExistence type="predicted"/>
<evidence type="ECO:0000256" key="1">
    <source>
        <dbReference type="ARBA" id="ARBA00001917"/>
    </source>
</evidence>
<protein>
    <submittedName>
        <fullName evidence="7">Oxidoreductase</fullName>
    </submittedName>
</protein>
<evidence type="ECO:0000256" key="2">
    <source>
        <dbReference type="ARBA" id="ARBA00022630"/>
    </source>
</evidence>
<dbReference type="PANTHER" id="PTHR43303">
    <property type="entry name" value="NADPH DEHYDROGENASE C23G7.10C-RELATED"/>
    <property type="match status" value="1"/>
</dbReference>
<keyword evidence="8" id="KW-1185">Reference proteome</keyword>
<dbReference type="Gene3D" id="3.20.20.70">
    <property type="entry name" value="Aldolase class I"/>
    <property type="match status" value="1"/>
</dbReference>
<name>A0ABQ0W551_9SPHI</name>
<dbReference type="Proteomes" id="UP000321676">
    <property type="component" value="Unassembled WGS sequence"/>
</dbReference>